<keyword evidence="2" id="KW-1185">Reference proteome</keyword>
<evidence type="ECO:0000313" key="2">
    <source>
        <dbReference type="Proteomes" id="UP001623592"/>
    </source>
</evidence>
<accession>A0ABW8TC81</accession>
<gene>
    <name evidence="1" type="ORF">ACJDT4_06385</name>
</gene>
<comment type="caution">
    <text evidence="1">The sequence shown here is derived from an EMBL/GenBank/DDBJ whole genome shotgun (WGS) entry which is preliminary data.</text>
</comment>
<dbReference type="InterPro" id="IPR011094">
    <property type="entry name" value="Uncharacterised_LppY/LpqO"/>
</dbReference>
<evidence type="ECO:0000313" key="1">
    <source>
        <dbReference type="EMBL" id="MFL0250045.1"/>
    </source>
</evidence>
<dbReference type="Proteomes" id="UP001623592">
    <property type="component" value="Unassembled WGS sequence"/>
</dbReference>
<proteinExistence type="predicted"/>
<reference evidence="1 2" key="1">
    <citation type="submission" date="2024-11" db="EMBL/GenBank/DDBJ databases">
        <authorList>
            <person name="Heng Y.C."/>
            <person name="Lim A.C.H."/>
            <person name="Lee J.K.Y."/>
            <person name="Kittelmann S."/>
        </authorList>
    </citation>
    <scope>NUCLEOTIDE SEQUENCE [LARGE SCALE GENOMIC DNA]</scope>
    <source>
        <strain evidence="1 2">WILCCON 0114</strain>
    </source>
</reference>
<dbReference type="RefSeq" id="WP_406786710.1">
    <property type="nucleotide sequence ID" value="NZ_JBJIAA010000004.1"/>
</dbReference>
<dbReference type="EMBL" id="JBJIAA010000004">
    <property type="protein sequence ID" value="MFL0250045.1"/>
    <property type="molecule type" value="Genomic_DNA"/>
</dbReference>
<organism evidence="1 2">
    <name type="scientific">Clostridium neuense</name>
    <dbReference type="NCBI Taxonomy" id="1728934"/>
    <lineage>
        <taxon>Bacteria</taxon>
        <taxon>Bacillati</taxon>
        <taxon>Bacillota</taxon>
        <taxon>Clostridia</taxon>
        <taxon>Eubacteriales</taxon>
        <taxon>Clostridiaceae</taxon>
        <taxon>Clostridium</taxon>
    </lineage>
</organism>
<dbReference type="Pfam" id="PF07485">
    <property type="entry name" value="DUF1529"/>
    <property type="match status" value="1"/>
</dbReference>
<protein>
    <submittedName>
        <fullName evidence="1">DUF1259 domain-containing protein</fullName>
    </submittedName>
</protein>
<sequence length="165" mass="18784">MYISNDYGYCPYMKNLMREDSDVDLQEEPEIEATSEARAPLCQQFASILGGKVVESMPTHCMVEVKRKNLKASISGKPIETFLGAEISYQSVDSSGRALNLAETVVLQEELNRFLTILRRNGIDISAVHTHWIYDNPRLMYVHFQSIENPLNFARKVSEALKVLR</sequence>
<name>A0ABW8TC81_9CLOT</name>